<keyword evidence="2 4" id="KW-0808">Transferase</keyword>
<dbReference type="GO" id="GO:0005829">
    <property type="term" value="C:cytosol"/>
    <property type="evidence" value="ECO:0007669"/>
    <property type="project" value="TreeGrafter"/>
</dbReference>
<gene>
    <name evidence="4" type="ordered locus">DSC_01280</name>
</gene>
<dbReference type="HOGENOM" id="CLU_057011_2_4_6"/>
<dbReference type="GO" id="GO:0019878">
    <property type="term" value="P:lysine biosynthetic process via aminoadipic acid"/>
    <property type="evidence" value="ECO:0007669"/>
    <property type="project" value="TreeGrafter"/>
</dbReference>
<dbReference type="AlphaFoldDB" id="G7UTK8"/>
<dbReference type="Pfam" id="PF01648">
    <property type="entry name" value="ACPS"/>
    <property type="match status" value="1"/>
</dbReference>
<dbReference type="GO" id="GO:0008897">
    <property type="term" value="F:holo-[acyl-carrier-protein] synthase activity"/>
    <property type="evidence" value="ECO:0007669"/>
    <property type="project" value="InterPro"/>
</dbReference>
<dbReference type="STRING" id="1045855.DSC_01280"/>
<dbReference type="InterPro" id="IPR008278">
    <property type="entry name" value="4-PPantetheinyl_Trfase_dom"/>
</dbReference>
<evidence type="ECO:0000256" key="1">
    <source>
        <dbReference type="ARBA" id="ARBA00010990"/>
    </source>
</evidence>
<comment type="similarity">
    <text evidence="1">Belongs to the P-Pant transferase superfamily. Gsp/Sfp/HetI/AcpT family.</text>
</comment>
<evidence type="ECO:0000259" key="3">
    <source>
        <dbReference type="Pfam" id="PF01648"/>
    </source>
</evidence>
<feature type="domain" description="4'-phosphopantetheinyl transferase" evidence="3">
    <location>
        <begin position="88"/>
        <end position="160"/>
    </location>
</feature>
<reference evidence="4 5" key="1">
    <citation type="journal article" date="2012" name="J. Bacteriol.">
        <title>Complete Genome Sequence of the BTEX-Degrading Bacterium Pseudoxanthomonas spadix BD-a59.</title>
        <authorList>
            <person name="Lee S.H."/>
            <person name="Jin H.M."/>
            <person name="Lee H.J."/>
            <person name="Kim J.M."/>
            <person name="Jeon C.O."/>
        </authorList>
    </citation>
    <scope>NUCLEOTIDE SEQUENCE [LARGE SCALE GENOMIC DNA]</scope>
    <source>
        <strain evidence="4 5">BD-a59</strain>
    </source>
</reference>
<dbReference type="RefSeq" id="WP_014159087.1">
    <property type="nucleotide sequence ID" value="NC_016147.2"/>
</dbReference>
<sequence length="209" mass="23344">MTELRETFSASQRIGPLQVWWTTHPPRSSGELTARPLLESWFQLAPGTLPLQRDARGKPHLEGALQRHDVSWSHSGQALLLTTGPDVQVGADIERLRPRPRALELAQRYFAPEETTALRALPEAGRPLAFLRLWCAKEAVLKAHGHGISFGLQRLVFAPAAAMHTQAWGPLRLVACDRRLGAPPDWTLHQWQPHPKYLAAVAWRARPPG</sequence>
<keyword evidence="5" id="KW-1185">Reference proteome</keyword>
<evidence type="ECO:0000256" key="2">
    <source>
        <dbReference type="ARBA" id="ARBA00022679"/>
    </source>
</evidence>
<name>G7UTK8_PSEUP</name>
<dbReference type="PANTHER" id="PTHR12215:SF10">
    <property type="entry name" value="L-AMINOADIPATE-SEMIALDEHYDE DEHYDROGENASE-PHOSPHOPANTETHEINYL TRANSFERASE"/>
    <property type="match status" value="1"/>
</dbReference>
<dbReference type="Gene3D" id="3.90.470.20">
    <property type="entry name" value="4'-phosphopantetheinyl transferase domain"/>
    <property type="match status" value="1"/>
</dbReference>
<dbReference type="Proteomes" id="UP000005870">
    <property type="component" value="Chromosome"/>
</dbReference>
<dbReference type="eggNOG" id="COG2091">
    <property type="taxonomic scope" value="Bacteria"/>
</dbReference>
<accession>G7UTK8</accession>
<dbReference type="InterPro" id="IPR050559">
    <property type="entry name" value="P-Pant_transferase_sf"/>
</dbReference>
<dbReference type="SUPFAM" id="SSF56214">
    <property type="entry name" value="4'-phosphopantetheinyl transferase"/>
    <property type="match status" value="2"/>
</dbReference>
<dbReference type="OrthoDB" id="9808281at2"/>
<dbReference type="InterPro" id="IPR037143">
    <property type="entry name" value="4-PPantetheinyl_Trfase_dom_sf"/>
</dbReference>
<dbReference type="EMBL" id="CP003093">
    <property type="protein sequence ID" value="AER54909.1"/>
    <property type="molecule type" value="Genomic_DNA"/>
</dbReference>
<dbReference type="PANTHER" id="PTHR12215">
    <property type="entry name" value="PHOSPHOPANTETHEINE TRANSFERASE"/>
    <property type="match status" value="1"/>
</dbReference>
<dbReference type="GO" id="GO:0000287">
    <property type="term" value="F:magnesium ion binding"/>
    <property type="evidence" value="ECO:0007669"/>
    <property type="project" value="InterPro"/>
</dbReference>
<evidence type="ECO:0000313" key="5">
    <source>
        <dbReference type="Proteomes" id="UP000005870"/>
    </source>
</evidence>
<dbReference type="KEGG" id="psd:DSC_01280"/>
<protein>
    <submittedName>
        <fullName evidence="4">4'-phosphopantetheinyl transferase</fullName>
    </submittedName>
</protein>
<proteinExistence type="inferred from homology"/>
<evidence type="ECO:0000313" key="4">
    <source>
        <dbReference type="EMBL" id="AER54909.1"/>
    </source>
</evidence>
<organism evidence="4 5">
    <name type="scientific">Pseudoxanthomonas spadix (strain BD-a59)</name>
    <dbReference type="NCBI Taxonomy" id="1045855"/>
    <lineage>
        <taxon>Bacteria</taxon>
        <taxon>Pseudomonadati</taxon>
        <taxon>Pseudomonadota</taxon>
        <taxon>Gammaproteobacteria</taxon>
        <taxon>Lysobacterales</taxon>
        <taxon>Lysobacteraceae</taxon>
        <taxon>Pseudoxanthomonas</taxon>
    </lineage>
</organism>